<name>A0A0S6WBQ6_VECG1</name>
<dbReference type="Gene3D" id="3.30.460.10">
    <property type="entry name" value="Beta Polymerase, domain 2"/>
    <property type="match status" value="1"/>
</dbReference>
<dbReference type="AlphaFoldDB" id="A0A0S6WBQ6"/>
<dbReference type="InterPro" id="IPR052548">
    <property type="entry name" value="Type_VII_TA_antitoxin"/>
</dbReference>
<reference evidence="2" key="1">
    <citation type="journal article" date="2015" name="PeerJ">
        <title>First genomic representation of candidate bacterial phylum KSB3 points to enhanced environmental sensing as a trigger of wastewater bulking.</title>
        <authorList>
            <person name="Sekiguchi Y."/>
            <person name="Ohashi A."/>
            <person name="Parks D.H."/>
            <person name="Yamauchi T."/>
            <person name="Tyson G.W."/>
            <person name="Hugenholtz P."/>
        </authorList>
    </citation>
    <scope>NUCLEOTIDE SEQUENCE [LARGE SCALE GENOMIC DNA]</scope>
</reference>
<dbReference type="PANTHER" id="PTHR33933:SF1">
    <property type="entry name" value="PROTEIN ADENYLYLTRANSFERASE MNTA-RELATED"/>
    <property type="match status" value="1"/>
</dbReference>
<dbReference type="Proteomes" id="UP000030661">
    <property type="component" value="Unassembled WGS sequence"/>
</dbReference>
<dbReference type="STRING" id="1499967.U27_01917"/>
<proteinExistence type="predicted"/>
<dbReference type="Pfam" id="PF01909">
    <property type="entry name" value="NTP_transf_2"/>
    <property type="match status" value="1"/>
</dbReference>
<dbReference type="EMBL" id="DF820463">
    <property type="protein sequence ID" value="GAK55086.1"/>
    <property type="molecule type" value="Genomic_DNA"/>
</dbReference>
<evidence type="ECO:0000313" key="2">
    <source>
        <dbReference type="EMBL" id="GAK55086.1"/>
    </source>
</evidence>
<evidence type="ECO:0000313" key="3">
    <source>
        <dbReference type="Proteomes" id="UP000030661"/>
    </source>
</evidence>
<feature type="domain" description="Polymerase nucleotidyl transferase" evidence="1">
    <location>
        <begin position="21"/>
        <end position="102"/>
    </location>
</feature>
<dbReference type="HOGENOM" id="CLU_130257_9_3_0"/>
<dbReference type="InterPro" id="IPR002934">
    <property type="entry name" value="Polymerase_NTP_transf_dom"/>
</dbReference>
<dbReference type="SUPFAM" id="SSF81301">
    <property type="entry name" value="Nucleotidyltransferase"/>
    <property type="match status" value="1"/>
</dbReference>
<dbReference type="GO" id="GO:0016779">
    <property type="term" value="F:nucleotidyltransferase activity"/>
    <property type="evidence" value="ECO:0007669"/>
    <property type="project" value="InterPro"/>
</dbReference>
<protein>
    <submittedName>
        <fullName evidence="2">DNA polymerase beta domain protein region</fullName>
    </submittedName>
</protein>
<dbReference type="InterPro" id="IPR043519">
    <property type="entry name" value="NT_sf"/>
</dbReference>
<gene>
    <name evidence="2" type="ORF">U27_01917</name>
</gene>
<keyword evidence="3" id="KW-1185">Reference proteome</keyword>
<dbReference type="CDD" id="cd05403">
    <property type="entry name" value="NT_KNTase_like"/>
    <property type="match status" value="1"/>
</dbReference>
<dbReference type="PANTHER" id="PTHR33933">
    <property type="entry name" value="NUCLEOTIDYLTRANSFERASE"/>
    <property type="match status" value="1"/>
</dbReference>
<dbReference type="eggNOG" id="COG1708">
    <property type="taxonomic scope" value="Bacteria"/>
</dbReference>
<sequence>MQDTMSIIGKRCASFDEIYRQSQRIVEKFDPEKIILFGSYARGEPTPESDVDLCIIVDSARASWDIRVEISLILDHAFPLDVFVKTRQEVERRLSIGDFFLEDILRKGKVLYERTGARVD</sequence>
<evidence type="ECO:0000259" key="1">
    <source>
        <dbReference type="Pfam" id="PF01909"/>
    </source>
</evidence>
<accession>A0A0S6WBQ6</accession>
<organism evidence="2">
    <name type="scientific">Vecturithrix granuli</name>
    <dbReference type="NCBI Taxonomy" id="1499967"/>
    <lineage>
        <taxon>Bacteria</taxon>
        <taxon>Candidatus Moduliflexota</taxon>
        <taxon>Candidatus Vecturitrichia</taxon>
        <taxon>Candidatus Vecturitrichales</taxon>
        <taxon>Candidatus Vecturitrichaceae</taxon>
        <taxon>Candidatus Vecturithrix</taxon>
    </lineage>
</organism>